<dbReference type="Gene3D" id="1.10.357.10">
    <property type="entry name" value="Tetracycline Repressor, domain 2"/>
    <property type="match status" value="1"/>
</dbReference>
<feature type="domain" description="HTH tetR-type" evidence="3">
    <location>
        <begin position="6"/>
        <end position="66"/>
    </location>
</feature>
<dbReference type="PANTHER" id="PTHR43479:SF7">
    <property type="entry name" value="TETR-FAMILY TRANSCRIPTIONAL REGULATOR"/>
    <property type="match status" value="1"/>
</dbReference>
<accession>A0A1M5CFK2</accession>
<evidence type="ECO:0000256" key="2">
    <source>
        <dbReference type="PROSITE-ProRule" id="PRU00335"/>
    </source>
</evidence>
<dbReference type="PROSITE" id="PS01081">
    <property type="entry name" value="HTH_TETR_1"/>
    <property type="match status" value="1"/>
</dbReference>
<keyword evidence="1 2" id="KW-0238">DNA-binding</keyword>
<dbReference type="AlphaFoldDB" id="A0A1M5CFK2"/>
<dbReference type="SUPFAM" id="SSF46689">
    <property type="entry name" value="Homeodomain-like"/>
    <property type="match status" value="1"/>
</dbReference>
<reference evidence="4 5" key="1">
    <citation type="submission" date="2016-11" db="EMBL/GenBank/DDBJ databases">
        <authorList>
            <person name="Jaros S."/>
            <person name="Januszkiewicz K."/>
            <person name="Wedrychowicz H."/>
        </authorList>
    </citation>
    <scope>NUCLEOTIDE SEQUENCE [LARGE SCALE GENOMIC DNA]</scope>
    <source>
        <strain evidence="4 5">DSM 17137</strain>
    </source>
</reference>
<dbReference type="Pfam" id="PF00440">
    <property type="entry name" value="TetR_N"/>
    <property type="match status" value="1"/>
</dbReference>
<feature type="DNA-binding region" description="H-T-H motif" evidence="2">
    <location>
        <begin position="29"/>
        <end position="48"/>
    </location>
</feature>
<dbReference type="PANTHER" id="PTHR43479">
    <property type="entry name" value="ACREF/ENVCD OPERON REPRESSOR-RELATED"/>
    <property type="match status" value="1"/>
</dbReference>
<gene>
    <name evidence="4" type="ORF">SAMN02745223_02892</name>
</gene>
<evidence type="ECO:0000313" key="5">
    <source>
        <dbReference type="Proteomes" id="UP000184533"/>
    </source>
</evidence>
<evidence type="ECO:0000313" key="4">
    <source>
        <dbReference type="EMBL" id="SHF53470.1"/>
    </source>
</evidence>
<dbReference type="RefSeq" id="WP_052950528.1">
    <property type="nucleotide sequence ID" value="NZ_FQVC01000009.1"/>
</dbReference>
<evidence type="ECO:0000256" key="1">
    <source>
        <dbReference type="ARBA" id="ARBA00023125"/>
    </source>
</evidence>
<proteinExistence type="predicted"/>
<organism evidence="4 5">
    <name type="scientific">Devosia limi DSM 17137</name>
    <dbReference type="NCBI Taxonomy" id="1121477"/>
    <lineage>
        <taxon>Bacteria</taxon>
        <taxon>Pseudomonadati</taxon>
        <taxon>Pseudomonadota</taxon>
        <taxon>Alphaproteobacteria</taxon>
        <taxon>Hyphomicrobiales</taxon>
        <taxon>Devosiaceae</taxon>
        <taxon>Devosia</taxon>
    </lineage>
</organism>
<dbReference type="EMBL" id="FQVC01000009">
    <property type="protein sequence ID" value="SHF53470.1"/>
    <property type="molecule type" value="Genomic_DNA"/>
</dbReference>
<dbReference type="Proteomes" id="UP000184533">
    <property type="component" value="Unassembled WGS sequence"/>
</dbReference>
<dbReference type="OrthoDB" id="9811084at2"/>
<dbReference type="PRINTS" id="PR00455">
    <property type="entry name" value="HTHTETR"/>
</dbReference>
<dbReference type="InterPro" id="IPR001647">
    <property type="entry name" value="HTH_TetR"/>
</dbReference>
<dbReference type="InterPro" id="IPR050624">
    <property type="entry name" value="HTH-type_Tx_Regulator"/>
</dbReference>
<protein>
    <submittedName>
        <fullName evidence="4">Transcriptional regulator, TetR family</fullName>
    </submittedName>
</protein>
<dbReference type="InterPro" id="IPR023772">
    <property type="entry name" value="DNA-bd_HTH_TetR-type_CS"/>
</dbReference>
<dbReference type="InterPro" id="IPR009057">
    <property type="entry name" value="Homeodomain-like_sf"/>
</dbReference>
<dbReference type="GO" id="GO:0003677">
    <property type="term" value="F:DNA binding"/>
    <property type="evidence" value="ECO:0007669"/>
    <property type="project" value="UniProtKB-UniRule"/>
</dbReference>
<sequence>MDRRVRKTREALYSAFAALVAEKGYDQLSVRAILDEADVGRTTFYAHFKAKEDLLRFGFARLREQLASLPRSTAEDRRVFIRALLDHAKSHAGLFVALAGGGGGLAEAEFRGIVEDIVATEIGPGEAQATITAMLSGALLAGIRGWIDAGAKGAGAEIIEAFDLLLAASR</sequence>
<dbReference type="PROSITE" id="PS50977">
    <property type="entry name" value="HTH_TETR_2"/>
    <property type="match status" value="1"/>
</dbReference>
<name>A0A1M5CFK2_9HYPH</name>
<evidence type="ECO:0000259" key="3">
    <source>
        <dbReference type="PROSITE" id="PS50977"/>
    </source>
</evidence>